<evidence type="ECO:0000256" key="9">
    <source>
        <dbReference type="ARBA" id="ARBA00023277"/>
    </source>
</evidence>
<dbReference type="NCBIfam" id="TIGR01549">
    <property type="entry name" value="HAD-SF-IA-v1"/>
    <property type="match status" value="1"/>
</dbReference>
<evidence type="ECO:0000256" key="4">
    <source>
        <dbReference type="ARBA" id="ARBA00006171"/>
    </source>
</evidence>
<dbReference type="Pfam" id="PF13419">
    <property type="entry name" value="HAD_2"/>
    <property type="match status" value="1"/>
</dbReference>
<evidence type="ECO:0000256" key="1">
    <source>
        <dbReference type="ARBA" id="ARBA00000830"/>
    </source>
</evidence>
<dbReference type="InterPro" id="IPR023214">
    <property type="entry name" value="HAD_sf"/>
</dbReference>
<dbReference type="RefSeq" id="WP_068339392.1">
    <property type="nucleotide sequence ID" value="NZ_LQBP01000009.1"/>
</dbReference>
<dbReference type="EC" id="3.1.3.18" evidence="5"/>
<dbReference type="InterPro" id="IPR050155">
    <property type="entry name" value="HAD-like_hydrolase_sf"/>
</dbReference>
<evidence type="ECO:0000256" key="5">
    <source>
        <dbReference type="ARBA" id="ARBA00013078"/>
    </source>
</evidence>
<evidence type="ECO:0000256" key="7">
    <source>
        <dbReference type="ARBA" id="ARBA00022801"/>
    </source>
</evidence>
<comment type="cofactor">
    <cofactor evidence="2">
        <name>Mg(2+)</name>
        <dbReference type="ChEBI" id="CHEBI:18420"/>
    </cofactor>
</comment>
<evidence type="ECO:0000256" key="8">
    <source>
        <dbReference type="ARBA" id="ARBA00022842"/>
    </source>
</evidence>
<dbReference type="InterPro" id="IPR037512">
    <property type="entry name" value="PGPase_prok"/>
</dbReference>
<keyword evidence="9" id="KW-0119">Carbohydrate metabolism</keyword>
<dbReference type="InterPro" id="IPR036412">
    <property type="entry name" value="HAD-like_sf"/>
</dbReference>
<dbReference type="PANTHER" id="PTHR43434">
    <property type="entry name" value="PHOSPHOGLYCOLATE PHOSPHATASE"/>
    <property type="match status" value="1"/>
</dbReference>
<dbReference type="InterPro" id="IPR006439">
    <property type="entry name" value="HAD-SF_hydro_IA"/>
</dbReference>
<evidence type="ECO:0000313" key="11">
    <source>
        <dbReference type="Proteomes" id="UP000053690"/>
    </source>
</evidence>
<dbReference type="STRING" id="1685378.AVO44_16830"/>
<name>A0A0X3TP98_9RHOB</name>
<dbReference type="GO" id="GO:0046872">
    <property type="term" value="F:metal ion binding"/>
    <property type="evidence" value="ECO:0007669"/>
    <property type="project" value="UniProtKB-KW"/>
</dbReference>
<comment type="catalytic activity">
    <reaction evidence="1">
        <text>2-phosphoglycolate + H2O = glycolate + phosphate</text>
        <dbReference type="Rhea" id="RHEA:14369"/>
        <dbReference type="ChEBI" id="CHEBI:15377"/>
        <dbReference type="ChEBI" id="CHEBI:29805"/>
        <dbReference type="ChEBI" id="CHEBI:43474"/>
        <dbReference type="ChEBI" id="CHEBI:58033"/>
        <dbReference type="EC" id="3.1.3.18"/>
    </reaction>
</comment>
<keyword evidence="6" id="KW-0479">Metal-binding</keyword>
<dbReference type="GO" id="GO:0006281">
    <property type="term" value="P:DNA repair"/>
    <property type="evidence" value="ECO:0007669"/>
    <property type="project" value="TreeGrafter"/>
</dbReference>
<comment type="caution">
    <text evidence="10">The sequence shown here is derived from an EMBL/GenBank/DDBJ whole genome shotgun (WGS) entry which is preliminary data.</text>
</comment>
<comment type="similarity">
    <text evidence="4">Belongs to the HAD-like hydrolase superfamily. CbbY/CbbZ/Gph/YieH family.</text>
</comment>
<dbReference type="InterPro" id="IPR041492">
    <property type="entry name" value="HAD_2"/>
</dbReference>
<evidence type="ECO:0000256" key="6">
    <source>
        <dbReference type="ARBA" id="ARBA00022723"/>
    </source>
</evidence>
<proteinExistence type="inferred from homology"/>
<keyword evidence="8" id="KW-0460">Magnesium</keyword>
<dbReference type="SUPFAM" id="SSF56784">
    <property type="entry name" value="HAD-like"/>
    <property type="match status" value="1"/>
</dbReference>
<accession>A0A0X3TP98</accession>
<evidence type="ECO:0000313" key="10">
    <source>
        <dbReference type="EMBL" id="KUJ77572.1"/>
    </source>
</evidence>
<dbReference type="Proteomes" id="UP000053690">
    <property type="component" value="Unassembled WGS sequence"/>
</dbReference>
<gene>
    <name evidence="10" type="ORF">AVO44_16830</name>
</gene>
<organism evidence="10 11">
    <name type="scientific">Ruegeria profundi</name>
    <dbReference type="NCBI Taxonomy" id="1685378"/>
    <lineage>
        <taxon>Bacteria</taxon>
        <taxon>Pseudomonadati</taxon>
        <taxon>Pseudomonadota</taxon>
        <taxon>Alphaproteobacteria</taxon>
        <taxon>Rhodobacterales</taxon>
        <taxon>Roseobacteraceae</taxon>
        <taxon>Ruegeria</taxon>
    </lineage>
</organism>
<dbReference type="GO" id="GO:0005829">
    <property type="term" value="C:cytosol"/>
    <property type="evidence" value="ECO:0007669"/>
    <property type="project" value="TreeGrafter"/>
</dbReference>
<keyword evidence="11" id="KW-1185">Reference proteome</keyword>
<dbReference type="Gene3D" id="1.10.150.240">
    <property type="entry name" value="Putative phosphatase, domain 2"/>
    <property type="match status" value="1"/>
</dbReference>
<dbReference type="GO" id="GO:0005975">
    <property type="term" value="P:carbohydrate metabolic process"/>
    <property type="evidence" value="ECO:0007669"/>
    <property type="project" value="InterPro"/>
</dbReference>
<dbReference type="SFLD" id="SFLDS00003">
    <property type="entry name" value="Haloacid_Dehalogenase"/>
    <property type="match status" value="1"/>
</dbReference>
<evidence type="ECO:0000256" key="3">
    <source>
        <dbReference type="ARBA" id="ARBA00004818"/>
    </source>
</evidence>
<reference evidence="11" key="1">
    <citation type="submission" date="2015-12" db="EMBL/GenBank/DDBJ databases">
        <authorList>
            <person name="Zhang G."/>
            <person name="Stingl U."/>
        </authorList>
    </citation>
    <scope>NUCLEOTIDE SEQUENCE [LARGE SCALE GENOMIC DNA]</scope>
    <source>
        <strain evidence="11">ZGT108</strain>
    </source>
</reference>
<comment type="pathway">
    <text evidence="3">Organic acid metabolism; glycolate biosynthesis; glycolate from 2-phosphoglycolate: step 1/1.</text>
</comment>
<dbReference type="GO" id="GO:0008967">
    <property type="term" value="F:phosphoglycolate phosphatase activity"/>
    <property type="evidence" value="ECO:0007669"/>
    <property type="project" value="UniProtKB-EC"/>
</dbReference>
<keyword evidence="7" id="KW-0378">Hydrolase</keyword>
<protein>
    <recommendedName>
        <fullName evidence="5">phosphoglycolate phosphatase</fullName>
        <ecNumber evidence="5">3.1.3.18</ecNumber>
    </recommendedName>
</protein>
<dbReference type="Gene3D" id="3.40.50.1000">
    <property type="entry name" value="HAD superfamily/HAD-like"/>
    <property type="match status" value="1"/>
</dbReference>
<dbReference type="EMBL" id="LQBP01000009">
    <property type="protein sequence ID" value="KUJ77572.1"/>
    <property type="molecule type" value="Genomic_DNA"/>
</dbReference>
<sequence>MTATIMFDLDGTLVDSLPDIAAAANSMLQDIGVESLPQDRIKQFVGKGLPNLVERVIHHCGLPMENHGDLTQRTLAHYNAASSDKTVTYPGVLEALGQLRDMGCVMGICTNKPEGPARHVLDALGLAPHFDTVIGGDSLRTRKPDPAHLEASFAAVTSTGPRIFVGDSEVDAETAQRAQVPFLLFTEGYRKSPISEIPHTASYSDSLKLPALVTQILASTK</sequence>
<dbReference type="OrthoDB" id="9793014at2"/>
<dbReference type="PANTHER" id="PTHR43434:SF1">
    <property type="entry name" value="PHOSPHOGLYCOLATE PHOSPHATASE"/>
    <property type="match status" value="1"/>
</dbReference>
<dbReference type="InterPro" id="IPR023198">
    <property type="entry name" value="PGP-like_dom2"/>
</dbReference>
<dbReference type="NCBIfam" id="TIGR01449">
    <property type="entry name" value="PGP_bact"/>
    <property type="match status" value="1"/>
</dbReference>
<dbReference type="SFLD" id="SFLDG01129">
    <property type="entry name" value="C1.5:_HAD__Beta-PGM__Phosphata"/>
    <property type="match status" value="1"/>
</dbReference>
<dbReference type="AlphaFoldDB" id="A0A0X3TP98"/>
<evidence type="ECO:0000256" key="2">
    <source>
        <dbReference type="ARBA" id="ARBA00001946"/>
    </source>
</evidence>